<dbReference type="GO" id="GO:0004519">
    <property type="term" value="F:endonuclease activity"/>
    <property type="evidence" value="ECO:0007669"/>
    <property type="project" value="UniProtKB-KW"/>
</dbReference>
<name>A0A212RU80_9CHLR</name>
<evidence type="ECO:0000313" key="2">
    <source>
        <dbReference type="EMBL" id="SNB76226.1"/>
    </source>
</evidence>
<keyword evidence="3" id="KW-1185">Reference proteome</keyword>
<dbReference type="GO" id="GO:0003676">
    <property type="term" value="F:nucleic acid binding"/>
    <property type="evidence" value="ECO:0007669"/>
    <property type="project" value="InterPro"/>
</dbReference>
<dbReference type="EMBL" id="FYEK01000078">
    <property type="protein sequence ID" value="SNB76226.1"/>
    <property type="molecule type" value="Genomic_DNA"/>
</dbReference>
<feature type="domain" description="HNH nuclease" evidence="1">
    <location>
        <begin position="82"/>
        <end position="133"/>
    </location>
</feature>
<accession>A0A212RU80</accession>
<dbReference type="InParanoid" id="A0A212RU80"/>
<dbReference type="PANTHER" id="PTHR33877">
    <property type="entry name" value="SLL1193 PROTEIN"/>
    <property type="match status" value="1"/>
</dbReference>
<keyword evidence="2" id="KW-0255">Endonuclease</keyword>
<dbReference type="CDD" id="cd00085">
    <property type="entry name" value="HNHc"/>
    <property type="match status" value="1"/>
</dbReference>
<evidence type="ECO:0000259" key="1">
    <source>
        <dbReference type="SMART" id="SM00507"/>
    </source>
</evidence>
<dbReference type="InterPro" id="IPR003615">
    <property type="entry name" value="HNH_nuc"/>
</dbReference>
<dbReference type="OrthoDB" id="9802901at2"/>
<sequence>MEASRRFSSLSPLREPVLVLNANFEPLNVCSLRRAIVLVLSGKAEILENGRGEVRTPSRVFPRPSVIRLRYVVRRPPRRLRLTKREILRRDQYTCQYCGRSSPHLTVDHVIPRHRGGGHTWENLVAACPACNRRKGNRTPAEAHMTLLRPPFEPVPTIRYLFGSYLREYVEWRKYLEGW</sequence>
<keyword evidence="2" id="KW-0378">Hydrolase</keyword>
<dbReference type="AlphaFoldDB" id="A0A212RU80"/>
<dbReference type="SMART" id="SM00507">
    <property type="entry name" value="HNHc"/>
    <property type="match status" value="1"/>
</dbReference>
<dbReference type="Pfam" id="PF01844">
    <property type="entry name" value="HNH"/>
    <property type="match status" value="1"/>
</dbReference>
<keyword evidence="2" id="KW-0540">Nuclease</keyword>
<gene>
    <name evidence="2" type="ORF">SAMN02746019_00028360</name>
</gene>
<dbReference type="InterPro" id="IPR002711">
    <property type="entry name" value="HNH"/>
</dbReference>
<dbReference type="RefSeq" id="WP_088572512.1">
    <property type="nucleotide sequence ID" value="NZ_FYEK01000078.1"/>
</dbReference>
<reference evidence="3" key="1">
    <citation type="submission" date="2017-06" db="EMBL/GenBank/DDBJ databases">
        <authorList>
            <person name="Varghese N."/>
            <person name="Submissions S."/>
        </authorList>
    </citation>
    <scope>NUCLEOTIDE SEQUENCE [LARGE SCALE GENOMIC DNA]</scope>
    <source>
        <strain evidence="3">JAD2</strain>
    </source>
</reference>
<proteinExistence type="predicted"/>
<evidence type="ECO:0000313" key="3">
    <source>
        <dbReference type="Proteomes" id="UP000197025"/>
    </source>
</evidence>
<dbReference type="PANTHER" id="PTHR33877:SF2">
    <property type="entry name" value="OS07G0170200 PROTEIN"/>
    <property type="match status" value="1"/>
</dbReference>
<dbReference type="Gene3D" id="1.10.30.50">
    <property type="match status" value="1"/>
</dbReference>
<protein>
    <submittedName>
        <fullName evidence="2">5-methylcytosine-specific restriction endonuclease McrA</fullName>
    </submittedName>
</protein>
<organism evidence="2 3">
    <name type="scientific">Thermoflexus hugenholtzii JAD2</name>
    <dbReference type="NCBI Taxonomy" id="877466"/>
    <lineage>
        <taxon>Bacteria</taxon>
        <taxon>Bacillati</taxon>
        <taxon>Chloroflexota</taxon>
        <taxon>Thermoflexia</taxon>
        <taxon>Thermoflexales</taxon>
        <taxon>Thermoflexaceae</taxon>
        <taxon>Thermoflexus</taxon>
    </lineage>
</organism>
<dbReference type="InterPro" id="IPR052892">
    <property type="entry name" value="NA-targeting_endonuclease"/>
</dbReference>
<dbReference type="GO" id="GO:0008270">
    <property type="term" value="F:zinc ion binding"/>
    <property type="evidence" value="ECO:0007669"/>
    <property type="project" value="InterPro"/>
</dbReference>
<dbReference type="Proteomes" id="UP000197025">
    <property type="component" value="Unassembled WGS sequence"/>
</dbReference>